<keyword evidence="7" id="KW-0406">Ion transport</keyword>
<evidence type="ECO:0000259" key="14">
    <source>
        <dbReference type="Pfam" id="PF00593"/>
    </source>
</evidence>
<accession>A0A4Q2UP62</accession>
<evidence type="ECO:0000256" key="5">
    <source>
        <dbReference type="ARBA" id="ARBA00022692"/>
    </source>
</evidence>
<evidence type="ECO:0000256" key="7">
    <source>
        <dbReference type="ARBA" id="ARBA00023065"/>
    </source>
</evidence>
<dbReference type="InterPro" id="IPR023997">
    <property type="entry name" value="TonB-dep_OMP_SusC/RagA_CS"/>
</dbReference>
<dbReference type="InterPro" id="IPR039426">
    <property type="entry name" value="TonB-dep_rcpt-like"/>
</dbReference>
<dbReference type="Pfam" id="PF00593">
    <property type="entry name" value="TonB_dep_Rec_b-barrel"/>
    <property type="match status" value="1"/>
</dbReference>
<keyword evidence="3 11" id="KW-1134">Transmembrane beta strand</keyword>
<evidence type="ECO:0000256" key="10">
    <source>
        <dbReference type="ARBA" id="ARBA00023237"/>
    </source>
</evidence>
<dbReference type="Gene3D" id="2.170.130.10">
    <property type="entry name" value="TonB-dependent receptor, plug domain"/>
    <property type="match status" value="1"/>
</dbReference>
<keyword evidence="17" id="KW-1185">Reference proteome</keyword>
<proteinExistence type="inferred from homology"/>
<dbReference type="InterPro" id="IPR036942">
    <property type="entry name" value="Beta-barrel_TonB_sf"/>
</dbReference>
<keyword evidence="8 12" id="KW-0798">TonB box</keyword>
<dbReference type="EMBL" id="SBLB01000001">
    <property type="protein sequence ID" value="RYC71507.1"/>
    <property type="molecule type" value="Genomic_DNA"/>
</dbReference>
<dbReference type="NCBIfam" id="TIGR04057">
    <property type="entry name" value="SusC_RagA_signa"/>
    <property type="match status" value="1"/>
</dbReference>
<dbReference type="Proteomes" id="UP000290407">
    <property type="component" value="Unassembled WGS sequence"/>
</dbReference>
<comment type="similarity">
    <text evidence="11 12">Belongs to the TonB-dependent receptor family.</text>
</comment>
<dbReference type="InterPro" id="IPR012910">
    <property type="entry name" value="Plug_dom"/>
</dbReference>
<comment type="caution">
    <text evidence="16">The sequence shown here is derived from an EMBL/GenBank/DDBJ whole genome shotgun (WGS) entry which is preliminary data.</text>
</comment>
<keyword evidence="2 11" id="KW-0813">Transport</keyword>
<evidence type="ECO:0000256" key="3">
    <source>
        <dbReference type="ARBA" id="ARBA00022452"/>
    </source>
</evidence>
<comment type="subcellular location">
    <subcellularLocation>
        <location evidence="1 11">Cell outer membrane</location>
        <topology evidence="1 11">Multi-pass membrane protein</topology>
    </subcellularLocation>
</comment>
<name>A0A4Q2UP62_9BACT</name>
<keyword evidence="5 11" id="KW-0812">Transmembrane</keyword>
<evidence type="ECO:0000256" key="8">
    <source>
        <dbReference type="ARBA" id="ARBA00023077"/>
    </source>
</evidence>
<feature type="signal peptide" evidence="13">
    <location>
        <begin position="1"/>
        <end position="21"/>
    </location>
</feature>
<dbReference type="SUPFAM" id="SSF49464">
    <property type="entry name" value="Carboxypeptidase regulatory domain-like"/>
    <property type="match status" value="1"/>
</dbReference>
<dbReference type="PANTHER" id="PTHR32552:SF81">
    <property type="entry name" value="TONB-DEPENDENT OUTER MEMBRANE RECEPTOR"/>
    <property type="match status" value="1"/>
</dbReference>
<dbReference type="InterPro" id="IPR037066">
    <property type="entry name" value="Plug_dom_sf"/>
</dbReference>
<evidence type="ECO:0000313" key="17">
    <source>
        <dbReference type="Proteomes" id="UP000290407"/>
    </source>
</evidence>
<feature type="domain" description="TonB-dependent receptor plug" evidence="15">
    <location>
        <begin position="115"/>
        <end position="234"/>
    </location>
</feature>
<dbReference type="SUPFAM" id="SSF56935">
    <property type="entry name" value="Porins"/>
    <property type="match status" value="1"/>
</dbReference>
<keyword evidence="13" id="KW-0732">Signal</keyword>
<dbReference type="RefSeq" id="WP_129600386.1">
    <property type="nucleotide sequence ID" value="NZ_SBLB01000001.1"/>
</dbReference>
<dbReference type="Pfam" id="PF13715">
    <property type="entry name" value="CarbopepD_reg_2"/>
    <property type="match status" value="1"/>
</dbReference>
<keyword evidence="16" id="KW-0675">Receptor</keyword>
<evidence type="ECO:0000256" key="2">
    <source>
        <dbReference type="ARBA" id="ARBA00022448"/>
    </source>
</evidence>
<dbReference type="Gene3D" id="2.60.40.1120">
    <property type="entry name" value="Carboxypeptidase-like, regulatory domain"/>
    <property type="match status" value="1"/>
</dbReference>
<dbReference type="Pfam" id="PF07715">
    <property type="entry name" value="Plug"/>
    <property type="match status" value="1"/>
</dbReference>
<dbReference type="GO" id="GO:0006826">
    <property type="term" value="P:iron ion transport"/>
    <property type="evidence" value="ECO:0007669"/>
    <property type="project" value="UniProtKB-KW"/>
</dbReference>
<evidence type="ECO:0000256" key="4">
    <source>
        <dbReference type="ARBA" id="ARBA00022496"/>
    </source>
</evidence>
<evidence type="ECO:0000256" key="1">
    <source>
        <dbReference type="ARBA" id="ARBA00004571"/>
    </source>
</evidence>
<gene>
    <name evidence="16" type="ORF">EQG79_05040</name>
</gene>
<dbReference type="AlphaFoldDB" id="A0A4Q2UP62"/>
<keyword evidence="10 11" id="KW-0998">Cell outer membrane</keyword>
<evidence type="ECO:0000256" key="13">
    <source>
        <dbReference type="SAM" id="SignalP"/>
    </source>
</evidence>
<evidence type="ECO:0000313" key="16">
    <source>
        <dbReference type="EMBL" id="RYC71507.1"/>
    </source>
</evidence>
<evidence type="ECO:0000256" key="9">
    <source>
        <dbReference type="ARBA" id="ARBA00023136"/>
    </source>
</evidence>
<dbReference type="GO" id="GO:0009279">
    <property type="term" value="C:cell outer membrane"/>
    <property type="evidence" value="ECO:0007669"/>
    <property type="project" value="UniProtKB-SubCell"/>
</dbReference>
<dbReference type="NCBIfam" id="TIGR04056">
    <property type="entry name" value="OMP_RagA_SusC"/>
    <property type="match status" value="1"/>
</dbReference>
<feature type="chain" id="PRO_5020936229" evidence="13">
    <location>
        <begin position="22"/>
        <end position="1049"/>
    </location>
</feature>
<evidence type="ECO:0000256" key="11">
    <source>
        <dbReference type="PROSITE-ProRule" id="PRU01360"/>
    </source>
</evidence>
<dbReference type="InterPro" id="IPR008969">
    <property type="entry name" value="CarboxyPept-like_regulatory"/>
</dbReference>
<dbReference type="InterPro" id="IPR023996">
    <property type="entry name" value="TonB-dep_OMP_SusC/RagA"/>
</dbReference>
<keyword evidence="6" id="KW-0408">Iron</keyword>
<dbReference type="InterPro" id="IPR000531">
    <property type="entry name" value="Beta-barrel_TonB"/>
</dbReference>
<dbReference type="PROSITE" id="PS52016">
    <property type="entry name" value="TONB_DEPENDENT_REC_3"/>
    <property type="match status" value="1"/>
</dbReference>
<dbReference type="PANTHER" id="PTHR32552">
    <property type="entry name" value="FERRICHROME IRON RECEPTOR-RELATED"/>
    <property type="match status" value="1"/>
</dbReference>
<organism evidence="16 17">
    <name type="scientific">Spirosoma sordidisoli</name>
    <dbReference type="NCBI Taxonomy" id="2502893"/>
    <lineage>
        <taxon>Bacteria</taxon>
        <taxon>Pseudomonadati</taxon>
        <taxon>Bacteroidota</taxon>
        <taxon>Cytophagia</taxon>
        <taxon>Cytophagales</taxon>
        <taxon>Cytophagaceae</taxon>
        <taxon>Spirosoma</taxon>
    </lineage>
</organism>
<dbReference type="Gene3D" id="2.40.170.20">
    <property type="entry name" value="TonB-dependent receptor, beta-barrel domain"/>
    <property type="match status" value="1"/>
</dbReference>
<evidence type="ECO:0000259" key="15">
    <source>
        <dbReference type="Pfam" id="PF07715"/>
    </source>
</evidence>
<keyword evidence="4" id="KW-0410">Iron transport</keyword>
<keyword evidence="9 11" id="KW-0472">Membrane</keyword>
<feature type="domain" description="TonB-dependent receptor-like beta-barrel" evidence="14">
    <location>
        <begin position="411"/>
        <end position="776"/>
    </location>
</feature>
<sequence>MIRILFGSWLLTLLLFIPALAQDAAVSGRVTSSDDGSALPGVSVQVKGTTRGTTTDADGKYRINVSGNARLVFSFIGFSSQEVAVGNRASVNVALTSDASNLNEVVVVGYGSQSKKTITGAVSSVEGSVIANKPVQSFDQALQGRAAGVNIVTPNGVLNNAPVIRVRGVSSISGSSSPLIVIDGLPINSGNVSSGGFTVNNPLGDINPNDIESLEILKDAGATAIYGSRAAAGVILITTKKGKEGRAQVSYDGWAGATQPFRLFNMLNAQEFMTIKNEAARNAGLPDQFFPTLNPDGSIVDTDWYDYVYRTGFQQNHNINVNGGTKDTRYAFSVGYTNQQGMIQKNDFSRVTGRMNISHQLNKAIRIGSNITLANSFNRSPNTGTRGAFSTGGLGRLPLVLAPNVAPYNADGTYNINRSSNNLGLGNNLVGPGGYYNPLPDLDLSKFTSENTHIIGNIFADVNLFKGLTFRTSYGTDRTTVEDIDFRNGVHGEGGTNGGQAFNIYSNVKLWNLQNYLTYDFGFGKHSFQTVVGTEQQKFTYDSWGGSRQGLSDPFFTTYQGNFTTNNPPAGNFQTQTGLSSYYARVNYDFDKKYLFNINFRRDGYSAYAVGNKWGNFAGGSVGYRISEEDFWKNSRLGSVMNEFKLRASYGQVGNTGIGSFASLSLFNSGLYGTVPTFVFAQAGNPDLRWEVSNSLDLGIAFGLFNDRITGEFTYYQKRVNDLVLPEPTAPSRGIPGNSIATNVGSMENKGIELAITSNNITKGKFNWTTSFNIATLENKVLALANNNADIFGFTGDLESANIVRVGESIGSIFAIRTAGVNPANGQRIFVRTVTNADGTTQDRQIQYNHAAAPAQRWTYVDNGTVAPAISGSDRVVVGNALPKWFGGFDNTFRYGNLELGIFLQYSGGNVIYNGTKAGLRDQRPWNNHTDMLNRWQQAGDITNIPRPVLNDNVSNGSANPITENVEKGDFIRGRNLSLSYTLRNDLLRKANISSLRLYAQVQNAFVITKYTGADPEVSTNRDTNIAPGIDRNSAPQARTYTFGVGLNF</sequence>
<evidence type="ECO:0000256" key="6">
    <source>
        <dbReference type="ARBA" id="ARBA00023004"/>
    </source>
</evidence>
<reference evidence="16 17" key="1">
    <citation type="submission" date="2019-01" db="EMBL/GenBank/DDBJ databases">
        <title>Spirosoma flava sp. nov., a propanil-degrading bacterium isolated from herbicide-contaminated soil.</title>
        <authorList>
            <person name="Zhang L."/>
            <person name="Jiang J.-D."/>
        </authorList>
    </citation>
    <scope>NUCLEOTIDE SEQUENCE [LARGE SCALE GENOMIC DNA]</scope>
    <source>
        <strain evidence="16 17">TY50</strain>
    </source>
</reference>
<evidence type="ECO:0000256" key="12">
    <source>
        <dbReference type="RuleBase" id="RU003357"/>
    </source>
</evidence>
<protein>
    <submittedName>
        <fullName evidence="16">TonB-dependent receptor</fullName>
    </submittedName>
</protein>